<keyword evidence="4" id="KW-1185">Reference proteome</keyword>
<evidence type="ECO:0008006" key="5">
    <source>
        <dbReference type="Google" id="ProtNLM"/>
    </source>
</evidence>
<name>A0A1Y2F519_9BASI</name>
<dbReference type="EMBL" id="MCGR01000030">
    <property type="protein sequence ID" value="ORY78035.1"/>
    <property type="molecule type" value="Genomic_DNA"/>
</dbReference>
<accession>A0A1Y2F519</accession>
<feature type="coiled-coil region" evidence="1">
    <location>
        <begin position="156"/>
        <end position="193"/>
    </location>
</feature>
<keyword evidence="1" id="KW-0175">Coiled coil</keyword>
<feature type="compositionally biased region" description="Basic residues" evidence="2">
    <location>
        <begin position="96"/>
        <end position="111"/>
    </location>
</feature>
<sequence length="207" mass="22505">MVTSHPGSPTFFKLASTEASIGGPFLPPFPFPPTGSFTPSYNNTSDILYLSSMSSDVTSAPSTPPFASEAIAETSSFFPAPSSSSHLQNTSTPPLHKPKRKSSAYTKHTKAPARVPSSSLSTVASSQLDSVAESSIGLTEEARREQLRERNRLSKRAQRQRQVDQLEALVVRAEQQEAELAELRAELKSKDQVISMLWERLNASGKL</sequence>
<dbReference type="Proteomes" id="UP000193467">
    <property type="component" value="Unassembled WGS sequence"/>
</dbReference>
<comment type="caution">
    <text evidence="3">The sequence shown here is derived from an EMBL/GenBank/DDBJ whole genome shotgun (WGS) entry which is preliminary data.</text>
</comment>
<evidence type="ECO:0000256" key="1">
    <source>
        <dbReference type="SAM" id="Coils"/>
    </source>
</evidence>
<gene>
    <name evidence="3" type="ORF">BCR35DRAFT_332416</name>
</gene>
<evidence type="ECO:0000313" key="3">
    <source>
        <dbReference type="EMBL" id="ORY78035.1"/>
    </source>
</evidence>
<proteinExistence type="predicted"/>
<reference evidence="3 4" key="1">
    <citation type="submission" date="2016-07" db="EMBL/GenBank/DDBJ databases">
        <title>Pervasive Adenine N6-methylation of Active Genes in Fungi.</title>
        <authorList>
            <consortium name="DOE Joint Genome Institute"/>
            <person name="Mondo S.J."/>
            <person name="Dannebaum R.O."/>
            <person name="Kuo R.C."/>
            <person name="Labutti K."/>
            <person name="Haridas S."/>
            <person name="Kuo A."/>
            <person name="Salamov A."/>
            <person name="Ahrendt S.R."/>
            <person name="Lipzen A."/>
            <person name="Sullivan W."/>
            <person name="Andreopoulos W.B."/>
            <person name="Clum A."/>
            <person name="Lindquist E."/>
            <person name="Daum C."/>
            <person name="Ramamoorthy G.K."/>
            <person name="Gryganskyi A."/>
            <person name="Culley D."/>
            <person name="Magnuson J.K."/>
            <person name="James T.Y."/>
            <person name="O'Malley M.A."/>
            <person name="Stajich J.E."/>
            <person name="Spatafora J.W."/>
            <person name="Visel A."/>
            <person name="Grigoriev I.V."/>
        </authorList>
    </citation>
    <scope>NUCLEOTIDE SEQUENCE [LARGE SCALE GENOMIC DNA]</scope>
    <source>
        <strain evidence="3 4">62-1032</strain>
    </source>
</reference>
<feature type="region of interest" description="Disordered" evidence="2">
    <location>
        <begin position="77"/>
        <end position="123"/>
    </location>
</feature>
<evidence type="ECO:0000256" key="2">
    <source>
        <dbReference type="SAM" id="MobiDB-lite"/>
    </source>
</evidence>
<dbReference type="InParanoid" id="A0A1Y2F519"/>
<dbReference type="AlphaFoldDB" id="A0A1Y2F519"/>
<protein>
    <recommendedName>
        <fullName evidence="5">BZIP domain-containing protein</fullName>
    </recommendedName>
</protein>
<organism evidence="3 4">
    <name type="scientific">Leucosporidium creatinivorum</name>
    <dbReference type="NCBI Taxonomy" id="106004"/>
    <lineage>
        <taxon>Eukaryota</taxon>
        <taxon>Fungi</taxon>
        <taxon>Dikarya</taxon>
        <taxon>Basidiomycota</taxon>
        <taxon>Pucciniomycotina</taxon>
        <taxon>Microbotryomycetes</taxon>
        <taxon>Leucosporidiales</taxon>
        <taxon>Leucosporidium</taxon>
    </lineage>
</organism>
<evidence type="ECO:0000313" key="4">
    <source>
        <dbReference type="Proteomes" id="UP000193467"/>
    </source>
</evidence>